<evidence type="ECO:0000313" key="2">
    <source>
        <dbReference type="EMBL" id="GGF13708.1"/>
    </source>
</evidence>
<reference evidence="3" key="1">
    <citation type="journal article" date="2019" name="Int. J. Syst. Evol. Microbiol.">
        <title>The Global Catalogue of Microorganisms (GCM) 10K type strain sequencing project: providing services to taxonomists for standard genome sequencing and annotation.</title>
        <authorList>
            <consortium name="The Broad Institute Genomics Platform"/>
            <consortium name="The Broad Institute Genome Sequencing Center for Infectious Disease"/>
            <person name="Wu L."/>
            <person name="Ma J."/>
        </authorList>
    </citation>
    <scope>NUCLEOTIDE SEQUENCE [LARGE SCALE GENOMIC DNA]</scope>
    <source>
        <strain evidence="3">CCM 7855</strain>
    </source>
</reference>
<dbReference type="Proteomes" id="UP000632454">
    <property type="component" value="Unassembled WGS sequence"/>
</dbReference>
<feature type="region of interest" description="Disordered" evidence="1">
    <location>
        <begin position="1"/>
        <end position="49"/>
    </location>
</feature>
<organism evidence="2 3">
    <name type="scientific">Williamsia phyllosphaerae</name>
    <dbReference type="NCBI Taxonomy" id="885042"/>
    <lineage>
        <taxon>Bacteria</taxon>
        <taxon>Bacillati</taxon>
        <taxon>Actinomycetota</taxon>
        <taxon>Actinomycetes</taxon>
        <taxon>Mycobacteriales</taxon>
        <taxon>Nocardiaceae</taxon>
        <taxon>Williamsia</taxon>
    </lineage>
</organism>
<name>A0ABQ1U9C5_9NOCA</name>
<proteinExistence type="predicted"/>
<protein>
    <submittedName>
        <fullName evidence="2">Uncharacterized protein</fullName>
    </submittedName>
</protein>
<sequence length="92" mass="9449">MTGQFVGEPGADGLRGQLGVGRDDRGEELDGPGGLVRDDRGVGDSVDGDDRRLDLARFHTEPVDGDLVVGAADVEHRPGGVDPAEVAGAVET</sequence>
<gene>
    <name evidence="2" type="ORF">GCM10007298_07060</name>
</gene>
<accession>A0ABQ1U9C5</accession>
<feature type="compositionally biased region" description="Basic and acidic residues" evidence="1">
    <location>
        <begin position="36"/>
        <end position="49"/>
    </location>
</feature>
<comment type="caution">
    <text evidence="2">The sequence shown here is derived from an EMBL/GenBank/DDBJ whole genome shotgun (WGS) entry which is preliminary data.</text>
</comment>
<evidence type="ECO:0000313" key="3">
    <source>
        <dbReference type="Proteomes" id="UP000632454"/>
    </source>
</evidence>
<dbReference type="EMBL" id="BMCS01000001">
    <property type="protein sequence ID" value="GGF13708.1"/>
    <property type="molecule type" value="Genomic_DNA"/>
</dbReference>
<evidence type="ECO:0000256" key="1">
    <source>
        <dbReference type="SAM" id="MobiDB-lite"/>
    </source>
</evidence>
<keyword evidence="3" id="KW-1185">Reference proteome</keyword>